<name>A0ABX2D8E8_9CYAN</name>
<evidence type="ECO:0000313" key="3">
    <source>
        <dbReference type="EMBL" id="NQE37895.1"/>
    </source>
</evidence>
<accession>A0ABX2D8E8</accession>
<gene>
    <name evidence="3" type="ORF">E5S67_05676</name>
</gene>
<dbReference type="Pfam" id="PF14345">
    <property type="entry name" value="GDYXXLXY"/>
    <property type="match status" value="1"/>
</dbReference>
<evidence type="ECO:0000256" key="2">
    <source>
        <dbReference type="SAM" id="Phobius"/>
    </source>
</evidence>
<reference evidence="3 4" key="1">
    <citation type="journal article" date="2020" name="Sci. Rep.">
        <title>A novel cyanobacterial geosmin producer, revising GeoA distribution and dispersion patterns in Bacteria.</title>
        <authorList>
            <person name="Churro C."/>
            <person name="Semedo-Aguiar A.P."/>
            <person name="Silva A.D."/>
            <person name="Pereira-Leal J.B."/>
            <person name="Leite R.B."/>
        </authorList>
    </citation>
    <scope>NUCLEOTIDE SEQUENCE [LARGE SCALE GENOMIC DNA]</scope>
    <source>
        <strain evidence="3 4">IPMA8</strain>
    </source>
</reference>
<feature type="compositionally biased region" description="Polar residues" evidence="1">
    <location>
        <begin position="11"/>
        <end position="21"/>
    </location>
</feature>
<dbReference type="Proteomes" id="UP000702425">
    <property type="component" value="Unassembled WGS sequence"/>
</dbReference>
<proteinExistence type="predicted"/>
<feature type="transmembrane region" description="Helical" evidence="2">
    <location>
        <begin position="39"/>
        <end position="62"/>
    </location>
</feature>
<sequence>MNTEKQDLTDKSSFIADTSANPPSFTLPPEAKRLPAWRLWVPLLLQIGLIAAVPATAVYTFITGKTVVLQTLPVDPYDLLRGYYQVLSYDISDRTNLEKLPGWKDLPAEKTPCPPGVACPQNTHNPKPQTSFYVILEAPKAATNPGRPQAWKPVRVSLKNPANLPANQIAIKGKYNSWRMEYGLETYYMPEDEREKVNQEISEAQRNQRQSFLVEVKVDKTGHAVPVSLWVRDRNYRF</sequence>
<keyword evidence="2" id="KW-0472">Membrane</keyword>
<dbReference type="EMBL" id="SRRZ01000159">
    <property type="protein sequence ID" value="NQE37895.1"/>
    <property type="molecule type" value="Genomic_DNA"/>
</dbReference>
<keyword evidence="4" id="KW-1185">Reference proteome</keyword>
<feature type="region of interest" description="Disordered" evidence="1">
    <location>
        <begin position="1"/>
        <end position="21"/>
    </location>
</feature>
<comment type="caution">
    <text evidence="3">The sequence shown here is derived from an EMBL/GenBank/DDBJ whole genome shotgun (WGS) entry which is preliminary data.</text>
</comment>
<organism evidence="3 4">
    <name type="scientific">Microcoleus asticus IPMA8</name>
    <dbReference type="NCBI Taxonomy" id="2563858"/>
    <lineage>
        <taxon>Bacteria</taxon>
        <taxon>Bacillati</taxon>
        <taxon>Cyanobacteriota</taxon>
        <taxon>Cyanophyceae</taxon>
        <taxon>Oscillatoriophycideae</taxon>
        <taxon>Oscillatoriales</taxon>
        <taxon>Microcoleaceae</taxon>
        <taxon>Microcoleus</taxon>
        <taxon>Microcoleus asticus</taxon>
    </lineage>
</organism>
<protein>
    <recommendedName>
        <fullName evidence="5">Membrane-anchored protein</fullName>
    </recommendedName>
</protein>
<feature type="compositionally biased region" description="Basic and acidic residues" evidence="1">
    <location>
        <begin position="1"/>
        <end position="10"/>
    </location>
</feature>
<keyword evidence="2" id="KW-1133">Transmembrane helix</keyword>
<dbReference type="RefSeq" id="WP_172192274.1">
    <property type="nucleotide sequence ID" value="NZ_CAWPPK010000067.1"/>
</dbReference>
<evidence type="ECO:0000313" key="4">
    <source>
        <dbReference type="Proteomes" id="UP000702425"/>
    </source>
</evidence>
<evidence type="ECO:0008006" key="5">
    <source>
        <dbReference type="Google" id="ProtNLM"/>
    </source>
</evidence>
<keyword evidence="2" id="KW-0812">Transmembrane</keyword>
<evidence type="ECO:0000256" key="1">
    <source>
        <dbReference type="SAM" id="MobiDB-lite"/>
    </source>
</evidence>
<dbReference type="InterPro" id="IPR025833">
    <property type="entry name" value="GDYXXLXY"/>
</dbReference>